<evidence type="ECO:0000313" key="1">
    <source>
        <dbReference type="EMBL" id="TAA25434.1"/>
    </source>
</evidence>
<dbReference type="AlphaFoldDB" id="A0A4Q8LAP8"/>
<reference evidence="1 2" key="1">
    <citation type="submission" date="2019-02" db="EMBL/GenBank/DDBJ databases">
        <title>WGS of Pseudoxanthomonas species novum from clinical isolates.</title>
        <authorList>
            <person name="Bernier A.-M."/>
            <person name="Bernard K."/>
            <person name="Vachon A."/>
        </authorList>
    </citation>
    <scope>NUCLEOTIDE SEQUENCE [LARGE SCALE GENOMIC DNA]</scope>
    <source>
        <strain evidence="1 2">NML171200</strain>
    </source>
</reference>
<proteinExistence type="predicted"/>
<name>A0A4Q8LAP8_9GAMM</name>
<comment type="caution">
    <text evidence="1">The sequence shown here is derived from an EMBL/GenBank/DDBJ whole genome shotgun (WGS) entry which is preliminary data.</text>
</comment>
<dbReference type="EMBL" id="SHMC01000003">
    <property type="protein sequence ID" value="TAA25434.1"/>
    <property type="molecule type" value="Genomic_DNA"/>
</dbReference>
<dbReference type="Proteomes" id="UP000292627">
    <property type="component" value="Unassembled WGS sequence"/>
</dbReference>
<accession>A0A4Q8LAP8</accession>
<gene>
    <name evidence="1" type="ORF">EA660_08215</name>
</gene>
<organism evidence="1 2">
    <name type="scientific">Pseudoxanthomonas winnipegensis</name>
    <dbReference type="NCBI Taxonomy" id="2480810"/>
    <lineage>
        <taxon>Bacteria</taxon>
        <taxon>Pseudomonadati</taxon>
        <taxon>Pseudomonadota</taxon>
        <taxon>Gammaproteobacteria</taxon>
        <taxon>Lysobacterales</taxon>
        <taxon>Lysobacteraceae</taxon>
        <taxon>Pseudoxanthomonas</taxon>
    </lineage>
</organism>
<evidence type="ECO:0000313" key="2">
    <source>
        <dbReference type="Proteomes" id="UP000292627"/>
    </source>
</evidence>
<dbReference type="RefSeq" id="WP_130551068.1">
    <property type="nucleotide sequence ID" value="NZ_SHMC01000003.1"/>
</dbReference>
<evidence type="ECO:0008006" key="3">
    <source>
        <dbReference type="Google" id="ProtNLM"/>
    </source>
</evidence>
<sequence>MSTYDLNTQTANLQADDLSILLSRLDDVPELIESGRMKQARDDLGLIKGLARAAELAAERASGWAQSVGDKAHHEALGGQASAVARLVRNALLKIDQGRATAAKADVDSAIELAQEMVEAAERFAQVAP</sequence>
<protein>
    <recommendedName>
        <fullName evidence="3">HPt domain-containing protein</fullName>
    </recommendedName>
</protein>